<feature type="signal peptide" evidence="3">
    <location>
        <begin position="1"/>
        <end position="22"/>
    </location>
</feature>
<sequence>MYIICFNFYLLIIISILHNGKAINTTTVASPTFEQDTYDKKWPEEITQLRPEQFYDCLYNYYFCTDHYGSWPDNKDACFKEYIACESAVSNTHVIQGTIKDLPHGNYIEQESEYVVTHLEQNSGNKEDENKDDKQDNDSKENESKETNNGNSQDSNVEESGNTIKEDIDIGNGSTTDDNSGISNNPNFESNKDSEKNSGSNLNEESISTTLAEDVFITDPSNGNDNLDEEHQLDSSKDESSSDSNKADIEISSNSSSLSPEQENEVVTNTDTDLGDKVNSTDLESNQVDSDGEENDLDPNKSESDGEKETDSDSYKIDSDREKEIDSDPDKIDSDGDKDTDVYPDKIDSDGKKETDSDSNKIDSDDEKETDLGPDKIESDGDKENDSDPNKSDFDKEKETDLGPDKIKSDGDKENDSDPIKSDFDKEKETDLDPNKIGSDEEKETDLDPNKIDSDGEKEPDFESNKEKSDEKESSSTENNYQPDMSKNDSKTDEKEINNEDTNVSNEGEINIPVNGGEILTDKNEKPPKKNNKDENSNANENELPSSTTELYQTQAPYLTPTSTEKNSNTDKEELFTLSTQSSPLTGPKSCSAIIKMNDTSPSGIYTLLLDGKGKQVYCEMKNGDGWTLLQRRGEFENEENYFYRNWEEYKDGFGDLNDEHWVGLESMFELTNEEKKVDLRFILEDYEGNRTAVTLVEFRVANEESGYRLFYKGIINHSRSKYPLLGRSVPAKGTKFSTFDKDNDEWKGNCAVRFSGGWWYSACHNSNINGLNLRGPHKSFGNGVNWYHFRGYHYSLKATEMKIKPSSPRGQNKKNKS</sequence>
<dbReference type="NCBIfam" id="NF040941">
    <property type="entry name" value="GGGWT_bact"/>
    <property type="match status" value="1"/>
</dbReference>
<keyword evidence="3" id="KW-0732">Signal</keyword>
<dbReference type="InterPro" id="IPR036056">
    <property type="entry name" value="Fibrinogen-like_C"/>
</dbReference>
<dbReference type="GO" id="GO:0005615">
    <property type="term" value="C:extracellular space"/>
    <property type="evidence" value="ECO:0007669"/>
    <property type="project" value="TreeGrafter"/>
</dbReference>
<dbReference type="Pfam" id="PF00147">
    <property type="entry name" value="Fibrinogen_C"/>
    <property type="match status" value="1"/>
</dbReference>
<dbReference type="PANTHER" id="PTHR19143">
    <property type="entry name" value="FIBRINOGEN/TENASCIN/ANGIOPOEITIN"/>
    <property type="match status" value="1"/>
</dbReference>
<dbReference type="PROSITE" id="PS51406">
    <property type="entry name" value="FIBRINOGEN_C_2"/>
    <property type="match status" value="1"/>
</dbReference>
<feature type="compositionally biased region" description="Basic and acidic residues" evidence="2">
    <location>
        <begin position="486"/>
        <end position="498"/>
    </location>
</feature>
<feature type="compositionally biased region" description="Basic and acidic residues" evidence="2">
    <location>
        <begin position="298"/>
        <end position="363"/>
    </location>
</feature>
<dbReference type="SUPFAM" id="SSF56496">
    <property type="entry name" value="Fibrinogen C-terminal domain-like"/>
    <property type="match status" value="1"/>
</dbReference>
<feature type="region of interest" description="Disordered" evidence="2">
    <location>
        <begin position="121"/>
        <end position="547"/>
    </location>
</feature>
<dbReference type="CDD" id="cd00087">
    <property type="entry name" value="FReD"/>
    <property type="match status" value="1"/>
</dbReference>
<dbReference type="PROSITE" id="PS00514">
    <property type="entry name" value="FIBRINOGEN_C_1"/>
    <property type="match status" value="1"/>
</dbReference>
<dbReference type="InterPro" id="IPR014716">
    <property type="entry name" value="Fibrinogen_a/b/g_C_1"/>
</dbReference>
<feature type="compositionally biased region" description="Basic and acidic residues" evidence="2">
    <location>
        <begin position="125"/>
        <end position="146"/>
    </location>
</feature>
<evidence type="ECO:0000313" key="5">
    <source>
        <dbReference type="EMBL" id="CDW42453.1"/>
    </source>
</evidence>
<evidence type="ECO:0000256" key="3">
    <source>
        <dbReference type="SAM" id="SignalP"/>
    </source>
</evidence>
<dbReference type="SMART" id="SM00186">
    <property type="entry name" value="FBG"/>
    <property type="match status" value="1"/>
</dbReference>
<reference evidence="5" key="1">
    <citation type="submission" date="2014-05" db="EMBL/GenBank/DDBJ databases">
        <authorList>
            <person name="Chronopoulou M."/>
        </authorList>
    </citation>
    <scope>NUCLEOTIDE SEQUENCE</scope>
    <source>
        <tissue evidence="5">Whole organism</tissue>
    </source>
</reference>
<dbReference type="EMBL" id="HACA01025092">
    <property type="protein sequence ID" value="CDW42453.1"/>
    <property type="molecule type" value="Transcribed_RNA"/>
</dbReference>
<feature type="chain" id="PRO_5005489013" evidence="3">
    <location>
        <begin position="23"/>
        <end position="818"/>
    </location>
</feature>
<dbReference type="InterPro" id="IPR002181">
    <property type="entry name" value="Fibrinogen_a/b/g_C_dom"/>
</dbReference>
<dbReference type="AlphaFoldDB" id="A0A0K2UW20"/>
<feature type="compositionally biased region" description="Polar residues" evidence="2">
    <location>
        <begin position="147"/>
        <end position="163"/>
    </location>
</feature>
<proteinExistence type="predicted"/>
<feature type="compositionally biased region" description="Basic and acidic residues" evidence="2">
    <location>
        <begin position="229"/>
        <end position="249"/>
    </location>
</feature>
<dbReference type="OrthoDB" id="6361951at2759"/>
<feature type="compositionally biased region" description="Basic and acidic residues" evidence="2">
    <location>
        <begin position="520"/>
        <end position="536"/>
    </location>
</feature>
<keyword evidence="1" id="KW-1015">Disulfide bond</keyword>
<feature type="domain" description="Fibrinogen C-terminal" evidence="4">
    <location>
        <begin position="582"/>
        <end position="808"/>
    </location>
</feature>
<dbReference type="Gene3D" id="3.90.215.10">
    <property type="entry name" value="Gamma Fibrinogen, chain A, domain 1"/>
    <property type="match status" value="1"/>
</dbReference>
<accession>A0A0K2UW20</accession>
<name>A0A0K2UW20_LEPSM</name>
<evidence type="ECO:0000259" key="4">
    <source>
        <dbReference type="PROSITE" id="PS51406"/>
    </source>
</evidence>
<dbReference type="InterPro" id="IPR050373">
    <property type="entry name" value="Fibrinogen_C-term_domain"/>
</dbReference>
<feature type="compositionally biased region" description="Polar residues" evidence="2">
    <location>
        <begin position="265"/>
        <end position="289"/>
    </location>
</feature>
<feature type="compositionally biased region" description="Polar residues" evidence="2">
    <location>
        <begin position="172"/>
        <end position="189"/>
    </location>
</feature>
<protein>
    <submittedName>
        <fullName evidence="5">Ficolin1like [Amphimedon queenslandica]</fullName>
    </submittedName>
</protein>
<dbReference type="InterPro" id="IPR020837">
    <property type="entry name" value="Fibrinogen_CS"/>
</dbReference>
<feature type="compositionally biased region" description="Basic and acidic residues" evidence="2">
    <location>
        <begin position="370"/>
        <end position="475"/>
    </location>
</feature>
<organism evidence="5">
    <name type="scientific">Lepeophtheirus salmonis</name>
    <name type="common">Salmon louse</name>
    <name type="synonym">Caligus salmonis</name>
    <dbReference type="NCBI Taxonomy" id="72036"/>
    <lineage>
        <taxon>Eukaryota</taxon>
        <taxon>Metazoa</taxon>
        <taxon>Ecdysozoa</taxon>
        <taxon>Arthropoda</taxon>
        <taxon>Crustacea</taxon>
        <taxon>Multicrustacea</taxon>
        <taxon>Hexanauplia</taxon>
        <taxon>Copepoda</taxon>
        <taxon>Siphonostomatoida</taxon>
        <taxon>Caligidae</taxon>
        <taxon>Lepeophtheirus</taxon>
    </lineage>
</organism>
<evidence type="ECO:0000256" key="2">
    <source>
        <dbReference type="SAM" id="MobiDB-lite"/>
    </source>
</evidence>
<evidence type="ECO:0000256" key="1">
    <source>
        <dbReference type="ARBA" id="ARBA00023157"/>
    </source>
</evidence>
<dbReference type="PANTHER" id="PTHR19143:SF458">
    <property type="entry name" value="FIBRINOGEN C-TERMINAL DOMAIN-CONTAINING PROTEIN-RELATED"/>
    <property type="match status" value="1"/>
</dbReference>
<feature type="compositionally biased region" description="Polar residues" evidence="2">
    <location>
        <begin position="197"/>
        <end position="211"/>
    </location>
</feature>